<comment type="caution">
    <text evidence="1">The sequence shown here is derived from an EMBL/GenBank/DDBJ whole genome shotgun (WGS) entry which is preliminary data.</text>
</comment>
<gene>
    <name evidence="1" type="ORF">Gohar_000725</name>
</gene>
<dbReference type="EMBL" id="JABFAD010000013">
    <property type="protein sequence ID" value="MBA0816016.1"/>
    <property type="molecule type" value="Genomic_DNA"/>
</dbReference>
<organism evidence="1 2">
    <name type="scientific">Gossypium harknessii</name>
    <dbReference type="NCBI Taxonomy" id="34285"/>
    <lineage>
        <taxon>Eukaryota</taxon>
        <taxon>Viridiplantae</taxon>
        <taxon>Streptophyta</taxon>
        <taxon>Embryophyta</taxon>
        <taxon>Tracheophyta</taxon>
        <taxon>Spermatophyta</taxon>
        <taxon>Magnoliopsida</taxon>
        <taxon>eudicotyledons</taxon>
        <taxon>Gunneridae</taxon>
        <taxon>Pentapetalae</taxon>
        <taxon>rosids</taxon>
        <taxon>malvids</taxon>
        <taxon>Malvales</taxon>
        <taxon>Malvaceae</taxon>
        <taxon>Malvoideae</taxon>
        <taxon>Gossypium</taxon>
    </lineage>
</organism>
<proteinExistence type="predicted"/>
<evidence type="ECO:0000313" key="2">
    <source>
        <dbReference type="Proteomes" id="UP000593560"/>
    </source>
</evidence>
<dbReference type="Proteomes" id="UP000593560">
    <property type="component" value="Unassembled WGS sequence"/>
</dbReference>
<evidence type="ECO:0000313" key="1">
    <source>
        <dbReference type="EMBL" id="MBA0816016.1"/>
    </source>
</evidence>
<reference evidence="1 2" key="1">
    <citation type="journal article" date="2019" name="Genome Biol. Evol.">
        <title>Insights into the evolution of the New World diploid cottons (Gossypium, subgenus Houzingenia) based on genome sequencing.</title>
        <authorList>
            <person name="Grover C.E."/>
            <person name="Arick M.A. 2nd"/>
            <person name="Thrash A."/>
            <person name="Conover J.L."/>
            <person name="Sanders W.S."/>
            <person name="Peterson D.G."/>
            <person name="Frelichowski J.E."/>
            <person name="Scheffler J.A."/>
            <person name="Scheffler B.E."/>
            <person name="Wendel J.F."/>
        </authorList>
    </citation>
    <scope>NUCLEOTIDE SEQUENCE [LARGE SCALE GENOMIC DNA]</scope>
    <source>
        <strain evidence="1">0</strain>
        <tissue evidence="1">Leaf</tissue>
    </source>
</reference>
<name>A0A7J9I1K5_9ROSI</name>
<accession>A0A7J9I1K5</accession>
<dbReference type="AlphaFoldDB" id="A0A7J9I1K5"/>
<protein>
    <submittedName>
        <fullName evidence="1">Uncharacterized protein</fullName>
    </submittedName>
</protein>
<sequence>MSQDQRIVLRISLQRKH</sequence>
<keyword evidence="2" id="KW-1185">Reference proteome</keyword>